<name>A0A229T2Z4_9PSEU</name>
<dbReference type="Pfam" id="PF10604">
    <property type="entry name" value="Polyketide_cyc2"/>
    <property type="match status" value="1"/>
</dbReference>
<accession>A0A229T2Z4</accession>
<evidence type="ECO:0000313" key="2">
    <source>
        <dbReference type="EMBL" id="OXM65616.1"/>
    </source>
</evidence>
<proteinExistence type="predicted"/>
<organism evidence="2 3">
    <name type="scientific">Amycolatopsis vastitatis</name>
    <dbReference type="NCBI Taxonomy" id="1905142"/>
    <lineage>
        <taxon>Bacteria</taxon>
        <taxon>Bacillati</taxon>
        <taxon>Actinomycetota</taxon>
        <taxon>Actinomycetes</taxon>
        <taxon>Pseudonocardiales</taxon>
        <taxon>Pseudonocardiaceae</taxon>
        <taxon>Amycolatopsis</taxon>
    </lineage>
</organism>
<dbReference type="InterPro" id="IPR019587">
    <property type="entry name" value="Polyketide_cyclase/dehydratase"/>
</dbReference>
<evidence type="ECO:0008006" key="4">
    <source>
        <dbReference type="Google" id="ProtNLM"/>
    </source>
</evidence>
<evidence type="ECO:0000313" key="3">
    <source>
        <dbReference type="Proteomes" id="UP000215199"/>
    </source>
</evidence>
<evidence type="ECO:0000256" key="1">
    <source>
        <dbReference type="SAM" id="MobiDB-lite"/>
    </source>
</evidence>
<protein>
    <recommendedName>
        <fullName evidence="4">Polyketide cyclase</fullName>
    </recommendedName>
</protein>
<sequence length="174" mass="19521">MEPTISRSIDVPATPAAVWSWVTDLPRMGELSPENVGGRWLDGTGPALGARFRGRNRNGELRWWTRVRVVAFEPDRRFAFDVRTPLGSRVSRWEYVLAPSATGCLVTENWYRIGSWVVRKFMGPRVTGRADRPGYNVRSIEHTLAALEARAQRGAQARSSAARPSSMRSRGIEP</sequence>
<comment type="caution">
    <text evidence="2">The sequence shown here is derived from an EMBL/GenBank/DDBJ whole genome shotgun (WGS) entry which is preliminary data.</text>
</comment>
<dbReference type="CDD" id="cd07812">
    <property type="entry name" value="SRPBCC"/>
    <property type="match status" value="1"/>
</dbReference>
<gene>
    <name evidence="2" type="ORF">CF165_22205</name>
</gene>
<dbReference type="Proteomes" id="UP000215199">
    <property type="component" value="Unassembled WGS sequence"/>
</dbReference>
<dbReference type="AlphaFoldDB" id="A0A229T2Z4"/>
<reference evidence="3" key="1">
    <citation type="submission" date="2017-07" db="EMBL/GenBank/DDBJ databases">
        <title>Comparative genome mining reveals phylogenetic distribution patterns of secondary metabolites in Amycolatopsis.</title>
        <authorList>
            <person name="Adamek M."/>
            <person name="Alanjary M."/>
            <person name="Sales-Ortells H."/>
            <person name="Goodfellow M."/>
            <person name="Bull A.T."/>
            <person name="Kalinowski J."/>
            <person name="Ziemert N."/>
        </authorList>
    </citation>
    <scope>NUCLEOTIDE SEQUENCE [LARGE SCALE GENOMIC DNA]</scope>
    <source>
        <strain evidence="3">H5</strain>
    </source>
</reference>
<keyword evidence="3" id="KW-1185">Reference proteome</keyword>
<dbReference type="RefSeq" id="WP_093949469.1">
    <property type="nucleotide sequence ID" value="NZ_NMUL01000022.1"/>
</dbReference>
<dbReference type="OrthoDB" id="4618973at2"/>
<dbReference type="InterPro" id="IPR023393">
    <property type="entry name" value="START-like_dom_sf"/>
</dbReference>
<dbReference type="SUPFAM" id="SSF55961">
    <property type="entry name" value="Bet v1-like"/>
    <property type="match status" value="1"/>
</dbReference>
<dbReference type="Gene3D" id="3.30.530.20">
    <property type="match status" value="1"/>
</dbReference>
<feature type="region of interest" description="Disordered" evidence="1">
    <location>
        <begin position="153"/>
        <end position="174"/>
    </location>
</feature>
<dbReference type="EMBL" id="NMUL01000022">
    <property type="protein sequence ID" value="OXM65616.1"/>
    <property type="molecule type" value="Genomic_DNA"/>
</dbReference>